<evidence type="ECO:0000259" key="1">
    <source>
        <dbReference type="Pfam" id="PF00534"/>
    </source>
</evidence>
<keyword evidence="3" id="KW-1185">Reference proteome</keyword>
<dbReference type="PANTHER" id="PTHR45947">
    <property type="entry name" value="SULFOQUINOVOSYL TRANSFERASE SQD2"/>
    <property type="match status" value="1"/>
</dbReference>
<gene>
    <name evidence="2" type="ORF">FC81_GL002065</name>
</gene>
<dbReference type="PANTHER" id="PTHR45947:SF3">
    <property type="entry name" value="SULFOQUINOVOSYL TRANSFERASE SQD2"/>
    <property type="match status" value="1"/>
</dbReference>
<organism evidence="2 3">
    <name type="scientific">Liquorilactobacillus capillatus DSM 19910</name>
    <dbReference type="NCBI Taxonomy" id="1423731"/>
    <lineage>
        <taxon>Bacteria</taxon>
        <taxon>Bacillati</taxon>
        <taxon>Bacillota</taxon>
        <taxon>Bacilli</taxon>
        <taxon>Lactobacillales</taxon>
        <taxon>Lactobacillaceae</taxon>
        <taxon>Liquorilactobacillus</taxon>
    </lineage>
</organism>
<dbReference type="Gene3D" id="3.40.50.2000">
    <property type="entry name" value="Glycogen Phosphorylase B"/>
    <property type="match status" value="2"/>
</dbReference>
<dbReference type="STRING" id="1423731.FC81_GL002065"/>
<evidence type="ECO:0000313" key="3">
    <source>
        <dbReference type="Proteomes" id="UP000051621"/>
    </source>
</evidence>
<protein>
    <submittedName>
        <fullName evidence="2">Glycosyltransferase</fullName>
    </submittedName>
</protein>
<dbReference type="InterPro" id="IPR050194">
    <property type="entry name" value="Glycosyltransferase_grp1"/>
</dbReference>
<dbReference type="Proteomes" id="UP000051621">
    <property type="component" value="Unassembled WGS sequence"/>
</dbReference>
<dbReference type="Pfam" id="PF00534">
    <property type="entry name" value="Glycos_transf_1"/>
    <property type="match status" value="1"/>
</dbReference>
<evidence type="ECO:0000313" key="2">
    <source>
        <dbReference type="EMBL" id="KRL00533.1"/>
    </source>
</evidence>
<dbReference type="EMBL" id="AZEF01000042">
    <property type="protein sequence ID" value="KRL00533.1"/>
    <property type="molecule type" value="Genomic_DNA"/>
</dbReference>
<sequence>MNILIGVENLQMDGVKRVATVVGNKLSQKYNLYYYSLATTESFFILDAPLIKAKHPVNTGKSFREGKPLQKNSQQIEDLVNIIKKMEIDVVVLNAGLFTSFAPLIKKEVPKIKLVAWMHNNYQTYLKKYYKDMRAEFIAGLKAVDTVVTLTENDRIGFSRYNKSTIKIHNPITLQNKLKSKLDHKNIVAVSRLDLKHKGLDYLVELAQYLPQGWCIKLAGDGPDKEWLKTEIKNKKLHTKLHLLGKLTDKDLRTLYRKGAIFVTTSRWEGLPLVIGEAMSFGLPVAGMWNTGIQEYLQDGKYGLLIKNHDASDLAKVINPLLRKMAWRRYFSHLSIQRSQAFLLNRVIKQWYLLLDGLGKTEVEMV</sequence>
<reference evidence="2 3" key="1">
    <citation type="journal article" date="2015" name="Genome Announc.">
        <title>Expanding the biotechnology potential of lactobacilli through comparative genomics of 213 strains and associated genera.</title>
        <authorList>
            <person name="Sun Z."/>
            <person name="Harris H.M."/>
            <person name="McCann A."/>
            <person name="Guo C."/>
            <person name="Argimon S."/>
            <person name="Zhang W."/>
            <person name="Yang X."/>
            <person name="Jeffery I.B."/>
            <person name="Cooney J.C."/>
            <person name="Kagawa T.F."/>
            <person name="Liu W."/>
            <person name="Song Y."/>
            <person name="Salvetti E."/>
            <person name="Wrobel A."/>
            <person name="Rasinkangas P."/>
            <person name="Parkhill J."/>
            <person name="Rea M.C."/>
            <person name="O'Sullivan O."/>
            <person name="Ritari J."/>
            <person name="Douillard F.P."/>
            <person name="Paul Ross R."/>
            <person name="Yang R."/>
            <person name="Briner A.E."/>
            <person name="Felis G.E."/>
            <person name="de Vos W.M."/>
            <person name="Barrangou R."/>
            <person name="Klaenhammer T.R."/>
            <person name="Caufield P.W."/>
            <person name="Cui Y."/>
            <person name="Zhang H."/>
            <person name="O'Toole P.W."/>
        </authorList>
    </citation>
    <scope>NUCLEOTIDE SEQUENCE [LARGE SCALE GENOMIC DNA]</scope>
    <source>
        <strain evidence="2 3">DSM 19910</strain>
    </source>
</reference>
<comment type="caution">
    <text evidence="2">The sequence shown here is derived from an EMBL/GenBank/DDBJ whole genome shotgun (WGS) entry which is preliminary data.</text>
</comment>
<feature type="domain" description="Glycosyl transferase family 1" evidence="1">
    <location>
        <begin position="175"/>
        <end position="324"/>
    </location>
</feature>
<dbReference type="SUPFAM" id="SSF53756">
    <property type="entry name" value="UDP-Glycosyltransferase/glycogen phosphorylase"/>
    <property type="match status" value="1"/>
</dbReference>
<dbReference type="AlphaFoldDB" id="A0A0R1M5W8"/>
<dbReference type="InterPro" id="IPR001296">
    <property type="entry name" value="Glyco_trans_1"/>
</dbReference>
<dbReference type="PATRIC" id="fig|1423731.3.peg.2122"/>
<dbReference type="GO" id="GO:0016757">
    <property type="term" value="F:glycosyltransferase activity"/>
    <property type="evidence" value="ECO:0007669"/>
    <property type="project" value="InterPro"/>
</dbReference>
<keyword evidence="2" id="KW-0808">Transferase</keyword>
<proteinExistence type="predicted"/>
<dbReference type="OrthoDB" id="9787617at2"/>
<accession>A0A0R1M5W8</accession>
<dbReference type="RefSeq" id="WP_057746126.1">
    <property type="nucleotide sequence ID" value="NZ_AZEF01000042.1"/>
</dbReference>
<name>A0A0R1M5W8_9LACO</name>